<protein>
    <submittedName>
        <fullName evidence="6">Uncharacterized protein</fullName>
    </submittedName>
</protein>
<dbReference type="KEGG" id="kne:92178551"/>
<keyword evidence="3" id="KW-0677">Repeat</keyword>
<dbReference type="RefSeq" id="XP_066805620.1">
    <property type="nucleotide sequence ID" value="XM_066944419.1"/>
</dbReference>
<name>A0AAW0Z5F9_9TREE</name>
<evidence type="ECO:0000256" key="3">
    <source>
        <dbReference type="ARBA" id="ARBA00022737"/>
    </source>
</evidence>
<dbReference type="PANTHER" id="PTHR13471">
    <property type="entry name" value="TETRATRICOPEPTIDE-LIKE HELICAL"/>
    <property type="match status" value="1"/>
</dbReference>
<keyword evidence="7" id="KW-1185">Reference proteome</keyword>
<dbReference type="InterPro" id="IPR013633">
    <property type="entry name" value="NRDE-2"/>
</dbReference>
<organism evidence="6 7">
    <name type="scientific">Kwoniella newhampshirensis</name>
    <dbReference type="NCBI Taxonomy" id="1651941"/>
    <lineage>
        <taxon>Eukaryota</taxon>
        <taxon>Fungi</taxon>
        <taxon>Dikarya</taxon>
        <taxon>Basidiomycota</taxon>
        <taxon>Agaricomycotina</taxon>
        <taxon>Tremellomycetes</taxon>
        <taxon>Tremellales</taxon>
        <taxon>Cryptococcaceae</taxon>
        <taxon>Kwoniella</taxon>
    </lineage>
</organism>
<evidence type="ECO:0000256" key="5">
    <source>
        <dbReference type="SAM" id="MobiDB-lite"/>
    </source>
</evidence>
<dbReference type="GeneID" id="92178551"/>
<dbReference type="GO" id="GO:0006396">
    <property type="term" value="P:RNA processing"/>
    <property type="evidence" value="ECO:0007669"/>
    <property type="project" value="InterPro"/>
</dbReference>
<feature type="compositionally biased region" description="Basic and acidic residues" evidence="5">
    <location>
        <begin position="69"/>
        <end position="88"/>
    </location>
</feature>
<evidence type="ECO:0000256" key="1">
    <source>
        <dbReference type="ARBA" id="ARBA00004123"/>
    </source>
</evidence>
<dbReference type="Pfam" id="PF08424">
    <property type="entry name" value="NRDE-2"/>
    <property type="match status" value="1"/>
</dbReference>
<proteinExistence type="inferred from homology"/>
<feature type="region of interest" description="Disordered" evidence="5">
    <location>
        <begin position="1"/>
        <end position="183"/>
    </location>
</feature>
<reference evidence="6 7" key="1">
    <citation type="journal article" date="2024" name="bioRxiv">
        <title>Comparative genomics of Cryptococcus and Kwoniella reveals pathogenesis evolution and contrasting karyotype dynamics via intercentromeric recombination or chromosome fusion.</title>
        <authorList>
            <person name="Coelho M.A."/>
            <person name="David-Palma M."/>
            <person name="Shea T."/>
            <person name="Bowers K."/>
            <person name="McGinley-Smith S."/>
            <person name="Mohammad A.W."/>
            <person name="Gnirke A."/>
            <person name="Yurkov A.M."/>
            <person name="Nowrousian M."/>
            <person name="Sun S."/>
            <person name="Cuomo C.A."/>
            <person name="Heitman J."/>
        </authorList>
    </citation>
    <scope>NUCLEOTIDE SEQUENCE [LARGE SCALE GENOMIC DNA]</scope>
    <source>
        <strain evidence="6 7">CBS 13917</strain>
    </source>
</reference>
<dbReference type="AlphaFoldDB" id="A0AAW0Z5F9"/>
<dbReference type="EMBL" id="JBCAWK010000002">
    <property type="protein sequence ID" value="KAK8866141.1"/>
    <property type="molecule type" value="Genomic_DNA"/>
</dbReference>
<gene>
    <name evidence="6" type="ORF">IAR55_001292</name>
</gene>
<dbReference type="Proteomes" id="UP001388673">
    <property type="component" value="Unassembled WGS sequence"/>
</dbReference>
<dbReference type="SUPFAM" id="SSF48452">
    <property type="entry name" value="TPR-like"/>
    <property type="match status" value="1"/>
</dbReference>
<dbReference type="InterPro" id="IPR011990">
    <property type="entry name" value="TPR-like_helical_dom_sf"/>
</dbReference>
<sequence length="1223" mass="138222">MASPPTFSSFPDIPQPTESSSGAGPSTAVAPPSFPSFPEIKASKRRSHWRSTSPPNEEGRSSKRRSHARREEEEDSRRSSGRHQENRHNTSRHGRARREERSQYGNDSRKDTVKKEHHESTRDRSAERRYKEERRRREREDAERLIRGEEKRSRKDKDDGRDGKKRDDKWDKGEDDGTPWYESMGKVKAEYEEPRDPSSSKAFFTDTAGDRDILRYGSTSSNSTPKFYRDGKNRILGLSERLRIVYSRERTQKGVEVAPMGRPYIPRYSSRHVQPSAAQLLRRILLRPSDGADTFDPSSRFIAFDVKPPRNETDAASYRNIYHAEAEDEDDLIALQSIVGSYSTLEQEVRRRTTEIERHLRAHPEDVQVWIEYSKLHLRLSQETDRTTGLVDPATLPTTRARAEVTLSILSRALDATEGNGWSTKLHLAYLRAAEAFWPAEKVTGRWKNVLSELGERGGQEIEEGMMEVWLGYIAWREGQGFGKEEGKSGGVDEVVDVYVECLGKLQGGAIAGSDLQAREENMVYLFLRACLFLKQAGFAERAFAAFQALMEITFFKPDHLRRQPSPADRAKWFDAVLSEFETFWDSEASRIGETGARGWRSTTDVISSPPTTEDSFKHASSDPFERWLEAEKHAESTCAFPGRATDLDSATEDDPFHVVLFSDIQPFLFPVLNAEVRLQLIYAYFTFLGLPYAPPGVPSTAPASNDPHLRWQLMYNDMGRRMFWPRAENTKRIAWQTVGGEAMQPERSRGLENPFQCPVKCWLQDRGTMFGRPASWFRDLEAMDLSVVTASVVRNAFALLRPLVPDPSFTLAAFAFEAAVSPKGAVKMARTILADDRENFLLWDGYARLERQRGNTAAARIVYVTALQAGRVSRTGSIKPEDEMDLWASWAEMELESGNDAECLEVVVMAAGVGEDGLAGLGDPGRVAPAPTSIAMLKAKQYYTSLSERLSSSELILVTLFTYFSKGIESVRGFCLKRFASSPSSSPEAEELLQLLVRLLYFHTSRHPAPAPLIRDVLEIALASFPNNTIFLSIYLFGELGGRVYGRIQRFISESTTRAEGSGIVSHLWAVWAEGVSAHRTFWDKGGGGAERVRTALDKGINSATGRYSAPLWMLYIEFEILMGRFQTAKQLCYRAVSSLGGCKCLYLLPFAPSLRPHFTPRELKDWAELMIERGIRTLIPFEQFFLTDEGEVEPVIALPEDEELEDDELQFLSERQAMKPY</sequence>
<evidence type="ECO:0000313" key="7">
    <source>
        <dbReference type="Proteomes" id="UP001388673"/>
    </source>
</evidence>
<comment type="similarity">
    <text evidence="2">Belongs to the NRDE2 family.</text>
</comment>
<dbReference type="GO" id="GO:1902369">
    <property type="term" value="P:negative regulation of RNA catabolic process"/>
    <property type="evidence" value="ECO:0007669"/>
    <property type="project" value="TreeGrafter"/>
</dbReference>
<feature type="compositionally biased region" description="Basic and acidic residues" evidence="5">
    <location>
        <begin position="97"/>
        <end position="172"/>
    </location>
</feature>
<dbReference type="GO" id="GO:0071013">
    <property type="term" value="C:catalytic step 2 spliceosome"/>
    <property type="evidence" value="ECO:0007669"/>
    <property type="project" value="TreeGrafter"/>
</dbReference>
<comment type="caution">
    <text evidence="6">The sequence shown here is derived from an EMBL/GenBank/DDBJ whole genome shotgun (WGS) entry which is preliminary data.</text>
</comment>
<evidence type="ECO:0000256" key="2">
    <source>
        <dbReference type="ARBA" id="ARBA00009265"/>
    </source>
</evidence>
<keyword evidence="4" id="KW-0539">Nucleus</keyword>
<dbReference type="Gene3D" id="1.25.40.10">
    <property type="entry name" value="Tetratricopeptide repeat domain"/>
    <property type="match status" value="1"/>
</dbReference>
<comment type="subcellular location">
    <subcellularLocation>
        <location evidence="1">Nucleus</location>
    </subcellularLocation>
</comment>
<evidence type="ECO:0000313" key="6">
    <source>
        <dbReference type="EMBL" id="KAK8866141.1"/>
    </source>
</evidence>
<evidence type="ECO:0000256" key="4">
    <source>
        <dbReference type="ARBA" id="ARBA00023242"/>
    </source>
</evidence>
<accession>A0AAW0Z5F9</accession>
<dbReference type="GO" id="GO:0031048">
    <property type="term" value="P:regulatory ncRNA-mediated heterochromatin formation"/>
    <property type="evidence" value="ECO:0007669"/>
    <property type="project" value="TreeGrafter"/>
</dbReference>
<dbReference type="PANTHER" id="PTHR13471:SF0">
    <property type="entry name" value="NUCLEAR EXOSOME REGULATOR NRDE2"/>
    <property type="match status" value="1"/>
</dbReference>
<dbReference type="SMART" id="SM00386">
    <property type="entry name" value="HAT"/>
    <property type="match status" value="3"/>
</dbReference>
<dbReference type="InterPro" id="IPR003107">
    <property type="entry name" value="HAT"/>
</dbReference>